<protein>
    <submittedName>
        <fullName evidence="2">Uncharacterized protein</fullName>
    </submittedName>
</protein>
<sequence>MEGTLRLQAQLATIDRQRRLTTTPQAQQEVRALLEGFLSHRAAPISRPAELAQRMARLAHLIRAIVVEAFQRQQASPLLRDLYHSFREVLLPDLTEAAFADMFAQTLTYGLFAARFHHRGAQPFRRTDAAREIPRTNPFLRRLFGAITGVELDDEPFVGFVDELAELLALTPCTRSREIKLLTSLVSSLAFSVNWFQRWLREMQKGHGSLGKSPTTRYTIPSVICSSSPAQNRQGRGNSISLWRRRPLSQGSREQMPGSRSGLIQASNL</sequence>
<reference evidence="2" key="1">
    <citation type="submission" date="2018-12" db="EMBL/GenBank/DDBJ databases">
        <title>Novel natural products biosynthetic potential of the class Ktedonobacteria.</title>
        <authorList>
            <person name="Zheng Y."/>
            <person name="Saitou A."/>
            <person name="Wang C.M."/>
            <person name="Toyoda A."/>
            <person name="Minakuchi Y."/>
            <person name="Sekiguchi Y."/>
            <person name="Ueda K."/>
            <person name="Takano H."/>
            <person name="Sakai Y."/>
            <person name="Yokota A."/>
            <person name="Yabe S."/>
        </authorList>
    </citation>
    <scope>NUCLEOTIDE SEQUENCE</scope>
    <source>
        <strain evidence="2">A3-2</strain>
    </source>
</reference>
<name>A0A455SV54_9CHLR</name>
<evidence type="ECO:0000313" key="2">
    <source>
        <dbReference type="EMBL" id="BBH92257.1"/>
    </source>
</evidence>
<feature type="compositionally biased region" description="Polar residues" evidence="1">
    <location>
        <begin position="222"/>
        <end position="241"/>
    </location>
</feature>
<accession>A0A455SV54</accession>
<dbReference type="AlphaFoldDB" id="A0A455SV54"/>
<evidence type="ECO:0000256" key="1">
    <source>
        <dbReference type="SAM" id="MobiDB-lite"/>
    </source>
</evidence>
<feature type="region of interest" description="Disordered" evidence="1">
    <location>
        <begin position="222"/>
        <end position="269"/>
    </location>
</feature>
<proteinExistence type="predicted"/>
<organism evidence="2">
    <name type="scientific">Thermogemmatispora argillosa</name>
    <dbReference type="NCBI Taxonomy" id="2045280"/>
    <lineage>
        <taxon>Bacteria</taxon>
        <taxon>Bacillati</taxon>
        <taxon>Chloroflexota</taxon>
        <taxon>Ktedonobacteria</taxon>
        <taxon>Thermogemmatisporales</taxon>
        <taxon>Thermogemmatisporaceae</taxon>
        <taxon>Thermogemmatispora</taxon>
    </lineage>
</organism>
<dbReference type="EMBL" id="AP019377">
    <property type="protein sequence ID" value="BBH92257.1"/>
    <property type="molecule type" value="Genomic_DNA"/>
</dbReference>
<gene>
    <name evidence="2" type="ORF">KTA_04560</name>
</gene>